<proteinExistence type="predicted"/>
<dbReference type="RefSeq" id="YP_009303042.1">
    <property type="nucleotide sequence ID" value="NC_031251.1"/>
</dbReference>
<evidence type="ECO:0000256" key="1">
    <source>
        <dbReference type="SAM" id="MobiDB-lite"/>
    </source>
</evidence>
<dbReference type="GeneID" id="29124502"/>
<dbReference type="Proteomes" id="UP000207764">
    <property type="component" value="Segment"/>
</dbReference>
<sequence>MPLLRRPVPRRSLHRLFPNHQPTKGKSVTDSNEQDFAAVFMQHAKGRAHTEASKKLAEVVEAVMETGKPGSITVKLTISRDKDLASVVKIADQVAAKIPTEPRRSMWFPDDDGQLHRNDPRQTSLFEDGPVEKIQAPEGN</sequence>
<reference evidence="3" key="1">
    <citation type="submission" date="2016-03" db="EMBL/GenBank/DDBJ databases">
        <authorList>
            <person name="Ploux O."/>
        </authorList>
    </citation>
    <scope>NUCLEOTIDE SEQUENCE [LARGE SCALE GENOMIC DNA]</scope>
</reference>
<name>A0A142K8L5_9CAUD</name>
<protein>
    <submittedName>
        <fullName evidence="2">Uncharacterized protein</fullName>
    </submittedName>
</protein>
<organism evidence="2 3">
    <name type="scientific">Gordonia phage SoilAssassin</name>
    <dbReference type="NCBI Taxonomy" id="1821562"/>
    <lineage>
        <taxon>Viruses</taxon>
        <taxon>Duplodnaviria</taxon>
        <taxon>Heunggongvirae</taxon>
        <taxon>Uroviricota</taxon>
        <taxon>Caudoviricetes</taxon>
        <taxon>Attisvirus</taxon>
        <taxon>Attisvirus attis</taxon>
    </lineage>
</organism>
<accession>A0A142K8L5</accession>
<dbReference type="OrthoDB" id="14112at10239"/>
<feature type="region of interest" description="Disordered" evidence="1">
    <location>
        <begin position="1"/>
        <end position="31"/>
    </location>
</feature>
<dbReference type="EMBL" id="KU963246">
    <property type="protein sequence ID" value="AMS02448.1"/>
    <property type="molecule type" value="Genomic_DNA"/>
</dbReference>
<feature type="region of interest" description="Disordered" evidence="1">
    <location>
        <begin position="101"/>
        <end position="140"/>
    </location>
</feature>
<evidence type="ECO:0000313" key="3">
    <source>
        <dbReference type="Proteomes" id="UP000207764"/>
    </source>
</evidence>
<dbReference type="KEGG" id="vg:29124502"/>
<gene>
    <name evidence="2" type="primary">47</name>
    <name evidence="2" type="ORF">SEA_SOILASSASSIN_47</name>
</gene>
<feature type="compositionally biased region" description="Polar residues" evidence="1">
    <location>
        <begin position="20"/>
        <end position="31"/>
    </location>
</feature>
<evidence type="ECO:0000313" key="2">
    <source>
        <dbReference type="EMBL" id="AMS02448.1"/>
    </source>
</evidence>